<feature type="compositionally biased region" description="Basic and acidic residues" evidence="7">
    <location>
        <begin position="1241"/>
        <end position="1254"/>
    </location>
</feature>
<evidence type="ECO:0000256" key="3">
    <source>
        <dbReference type="ARBA" id="ARBA00022750"/>
    </source>
</evidence>
<dbReference type="PROSITE" id="PS50994">
    <property type="entry name" value="INTEGRASE"/>
    <property type="match status" value="1"/>
</dbReference>
<keyword evidence="4" id="KW-0378">Hydrolase</keyword>
<gene>
    <name evidence="10" type="ORF">OSB04_031467</name>
</gene>
<feature type="region of interest" description="Disordered" evidence="7">
    <location>
        <begin position="1865"/>
        <end position="1967"/>
    </location>
</feature>
<feature type="domain" description="CCHC-type" evidence="8">
    <location>
        <begin position="543"/>
        <end position="557"/>
    </location>
</feature>
<comment type="caution">
    <text evidence="10">The sequence shown here is derived from an EMBL/GenBank/DDBJ whole genome shotgun (WGS) entry which is preliminary data.</text>
</comment>
<feature type="compositionally biased region" description="Basic residues" evidence="7">
    <location>
        <begin position="1335"/>
        <end position="1347"/>
    </location>
</feature>
<feature type="compositionally biased region" description="Basic and acidic residues" evidence="7">
    <location>
        <begin position="1145"/>
        <end position="1156"/>
    </location>
</feature>
<feature type="compositionally biased region" description="Polar residues" evidence="7">
    <location>
        <begin position="526"/>
        <end position="536"/>
    </location>
</feature>
<dbReference type="EMBL" id="JARYMX010000008">
    <property type="protein sequence ID" value="KAJ9538734.1"/>
    <property type="molecule type" value="Genomic_DNA"/>
</dbReference>
<dbReference type="PANTHER" id="PTHR42648:SF32">
    <property type="entry name" value="RIBONUCLEASE H-LIKE DOMAIN, GAG-PRE-INTEGRASE DOMAIN PROTEIN-RELATED"/>
    <property type="match status" value="1"/>
</dbReference>
<dbReference type="Pfam" id="PF00098">
    <property type="entry name" value="zf-CCHC"/>
    <property type="match status" value="1"/>
</dbReference>
<dbReference type="SUPFAM" id="SSF57756">
    <property type="entry name" value="Retrovirus zinc finger-like domains"/>
    <property type="match status" value="1"/>
</dbReference>
<evidence type="ECO:0000259" key="9">
    <source>
        <dbReference type="PROSITE" id="PS50994"/>
    </source>
</evidence>
<dbReference type="CDD" id="cd09272">
    <property type="entry name" value="RNase_HI_RT_Ty1"/>
    <property type="match status" value="1"/>
</dbReference>
<feature type="compositionally biased region" description="Low complexity" evidence="7">
    <location>
        <begin position="2001"/>
        <end position="2011"/>
    </location>
</feature>
<feature type="coiled-coil region" evidence="6">
    <location>
        <begin position="694"/>
        <end position="742"/>
    </location>
</feature>
<evidence type="ECO:0000313" key="10">
    <source>
        <dbReference type="EMBL" id="KAJ9538734.1"/>
    </source>
</evidence>
<feature type="compositionally biased region" description="Basic and acidic residues" evidence="7">
    <location>
        <begin position="458"/>
        <end position="469"/>
    </location>
</feature>
<dbReference type="GO" id="GO:0003676">
    <property type="term" value="F:nucleic acid binding"/>
    <property type="evidence" value="ECO:0007669"/>
    <property type="project" value="InterPro"/>
</dbReference>
<dbReference type="SUPFAM" id="SSF53098">
    <property type="entry name" value="Ribonuclease H-like"/>
    <property type="match status" value="1"/>
</dbReference>
<dbReference type="InterPro" id="IPR001584">
    <property type="entry name" value="Integrase_cat-core"/>
</dbReference>
<organism evidence="10 11">
    <name type="scientific">Centaurea solstitialis</name>
    <name type="common">yellow star-thistle</name>
    <dbReference type="NCBI Taxonomy" id="347529"/>
    <lineage>
        <taxon>Eukaryota</taxon>
        <taxon>Viridiplantae</taxon>
        <taxon>Streptophyta</taxon>
        <taxon>Embryophyta</taxon>
        <taxon>Tracheophyta</taxon>
        <taxon>Spermatophyta</taxon>
        <taxon>Magnoliopsida</taxon>
        <taxon>eudicotyledons</taxon>
        <taxon>Gunneridae</taxon>
        <taxon>Pentapetalae</taxon>
        <taxon>asterids</taxon>
        <taxon>campanulids</taxon>
        <taxon>Asterales</taxon>
        <taxon>Asteraceae</taxon>
        <taxon>Carduoideae</taxon>
        <taxon>Cardueae</taxon>
        <taxon>Centaureinae</taxon>
        <taxon>Centaurea</taxon>
    </lineage>
</organism>
<dbReference type="SUPFAM" id="SSF56672">
    <property type="entry name" value="DNA/RNA polymerases"/>
    <property type="match status" value="1"/>
</dbReference>
<feature type="region of interest" description="Disordered" evidence="7">
    <location>
        <begin position="1990"/>
        <end position="2015"/>
    </location>
</feature>
<dbReference type="InterPro" id="IPR013103">
    <property type="entry name" value="RVT_2"/>
</dbReference>
<feature type="compositionally biased region" description="Basic and acidic residues" evidence="7">
    <location>
        <begin position="1939"/>
        <end position="1952"/>
    </location>
</feature>
<feature type="compositionally biased region" description="Basic residues" evidence="7">
    <location>
        <begin position="1157"/>
        <end position="1171"/>
    </location>
</feature>
<dbReference type="Gene3D" id="4.10.60.10">
    <property type="entry name" value="Zinc finger, CCHC-type"/>
    <property type="match status" value="1"/>
</dbReference>
<evidence type="ECO:0000256" key="4">
    <source>
        <dbReference type="ARBA" id="ARBA00022801"/>
    </source>
</evidence>
<feature type="region of interest" description="Disordered" evidence="7">
    <location>
        <begin position="431"/>
        <end position="536"/>
    </location>
</feature>
<evidence type="ECO:0000256" key="2">
    <source>
        <dbReference type="ARBA" id="ARBA00022723"/>
    </source>
</evidence>
<sequence>MSKEILGIGSETRPPVLVMGEYQQWKRRMIHFLDMLDGNLMKSIREGPIRPTVTVAAVPKTDTCPELPSYVVEKPVEMFNPEQRARHLVDKRALTLLIMALPNDMYARVDSLTNARDVWLEIEQQMQGGDTALESQKESALNAYEGFKARETESLTESYQRLNAFVNDLRRLGIEKSKYEVNVKFLKNLTSAWQNLAINLQLSRNLGIMGLHDLFSMMVQHEEFITGGKFKNAVDPLALAAVPCGGSNSAPFQHQQYSNSSPQQFIHSPPQHYQENYNQEFNGNYGSNYQEFNSNYGPGYQHPDDPLIISISDDELFHVNESLALISNSVQKLNSKRGYSRPRGSGYPSGGRMGQGRGGHYQQERVQFGNQGRGGYQQGDRYQNQNPGRYRGDQGQYREARGSYRDNTYLDYQGGPGDQGDWRGQVSHINYRQNQRNYTPESGYIDRQGYGSGYEGGQDGRREDGRYGRFEGSQGGRGYGQDQERNYPDGNHQSGSSRQAPREGHHQGPVEIGDQRLNAPPAPVNSGASTPAPQKTASATTSCFKCGKLGHYANNCPVRYKDAAYFEKKAALMRKKEKGVALLVDEENWVCEEESSDEEDHLVGGPCLMADFEGPEAVGPSTYRDLDASEVSTIPDLTDDVTMLESRICELERCLQSERSLVTKFRIDSAIYKSSLEDLTIVYNRETLESSVRESNLSNKLSCLQKTHEELNSDHGELQLKFQLLSDERTRLFSKIQELEDNNFKRGQSEQTLSILTQHANKNPFYKARPGLGLSENHVLEKAPSNLYNFEDMAASKPKPALVGGHVTEEFVRQTVTYTEVINGETITTTVSPTNSTSSSPPTSPAPNKPIFVPASDPTNTKSTWEGIKARTPRVAMPPINYSDLNTSYDTRQMDFSEETLVIPPEDVSATKGPDLVELEKEMFGLRLKAMDLDACQHQILNLKVLISEKDNLVHTLKKELIEANAERIRMSSECETAASTFTDFQLKVADLKARYVLLNVHSEIARELDHDEKINYRVTLTNQRVSNSILKRKVMYFENLSDSVNDRTTPLLDHPIVESRTKSVTDPEDYYTLLSDDDEPFNSHHRITEPKTIHDPNVEYDLKVFLDEGDDPSGFIPKGPKSVFVKSKKSVESRAPISENSNPKGEKCVGTDKGKLVKPHAPKGLQKRHSKSNDAHNSAKPIKSLDLNSSNFEVGETSQLKPKQPFSSTKPKFSKTYSGKGGNSSPIKPSSNSHHALNADGRKKDGGREVKPPRKDHRGRPNSFQAFPKQRSPNRAGLGYAPPSVGINSNMSVKRNRHLTHAFDSLRNDMCFMFDNFLRYGVYDSFNADVPKIKSRKRRGRKRGKGKSSSSVQSPKPKEKSEKETASTNSIISDPKEPIWQWISHVWYFDSGAHTHMTGQRSFIFDYIEKFEGYIKTADRTPLPILGSGKITNGKYIIKGVRYVEGLGYNMFSSSQFCDNGYWVKTFQYGSDVNDEDNNAILSARRNGNLYTTVFRSIPQTHPQFEANPKNAICLLSKASKGDSWLWHRRLCHQNFKDMNKLVSKGLVRGLPELRLSKDTLCPACEQGKMTRSSHPPRMDTNCQSPLDLIHMDLCGPMRVESLARKKYMLVLVDEFSRFTWIEFLRDKSEAAERIIAFIKRTQVLLGRRVRKIRSDNGTEFRNAKLQSFLEEVGITHNFSAVRTPQQNGVVERKNRTLVEAARSMMAHSGVPQQFWAEAVSTACYTQNRTLIVKRTGKTAYEMVEQRKPNIDFFRVFGCKCYVLNDRDNLGKFDPKSDESIFIGYSHNSKAYRVFNKRTRTILESSNVDFSESETYLNASSSSVSASFPELFPSPPSTDPSSNFSALDFLDLAEYNLHTLTSPIVVPAPTGSTTTSVTSDAFVTEPSSSTSTHSMTPESAAPPSEVSSAASPASDQEQTPHPVLSPIPEEAPLPSRARPNDHMLREPRLEAAPRVNQAEGTSSGNLEEVFAVQDENDATNNRQTYVTHPHTRRWTKDHPPSQIIGSPSQPVNTRSAKHTENLILFGGFLSDFEPSDVWQALTDPDWVIAMQDELAEFERNKVWRLVERPWGKTIIGLKWILRNKTDENNLIIRNKARLVAKGYRQQEGIDYDETYAPVARIEAIRIFLAYAAHKNMTVYQMDVKCAFLNGILQEEVYVEQPEGFVDSRFPNHVYILDKALYGLKQAPRAWYETLTDYLLGVGYKKGTIDPTLFLKKSGKDLIIVQIYVDDIIFASTKPEMCQEFENTMKSQFQMSMMGELTFFLGLQVRQRPDGIFINQAKYVQDLLKRFDFGGSNSAATPMPRNFQLSADTSGKPVDQKTYRAIIGSLLYLTSSRPDIVFSTGVCARFQCDPRDSHLSAVKRILRYLKGTPDFGLWYPKDSGFELIAYTDSDHAGCKLNRKSTSGACQFLGDNQLVIRKQTCVSLSTAEAEYVAAACCCSQVLWMKTQLADFGYTMHRIPIYCDSKSAIQITANPVQHSRTKHIDIRYHFIKDHVEKGNIELYFVESDYQLADLFTKPFDEKRHFFLLSKLGMLDLPA</sequence>
<dbReference type="InterPro" id="IPR054722">
    <property type="entry name" value="PolX-like_BBD"/>
</dbReference>
<reference evidence="10" key="1">
    <citation type="submission" date="2023-03" db="EMBL/GenBank/DDBJ databases">
        <title>Chromosome-scale reference genome and RAD-based genetic map of yellow starthistle (Centaurea solstitialis) reveal putative structural variation and QTLs associated with invader traits.</title>
        <authorList>
            <person name="Reatini B."/>
            <person name="Cang F.A."/>
            <person name="Jiang Q."/>
            <person name="Mckibben M.T.W."/>
            <person name="Barker M.S."/>
            <person name="Rieseberg L.H."/>
            <person name="Dlugosch K.M."/>
        </authorList>
    </citation>
    <scope>NUCLEOTIDE SEQUENCE</scope>
    <source>
        <strain evidence="10">CAN-66</strain>
        <tissue evidence="10">Leaf</tissue>
    </source>
</reference>
<dbReference type="Pfam" id="PF25597">
    <property type="entry name" value="SH3_retrovirus"/>
    <property type="match status" value="1"/>
</dbReference>
<feature type="compositionally biased region" description="Basic and acidic residues" evidence="7">
    <location>
        <begin position="1357"/>
        <end position="1366"/>
    </location>
</feature>
<feature type="compositionally biased region" description="Polar residues" evidence="7">
    <location>
        <begin position="1187"/>
        <end position="1236"/>
    </location>
</feature>
<dbReference type="GO" id="GO:0006508">
    <property type="term" value="P:proteolysis"/>
    <property type="evidence" value="ECO:0007669"/>
    <property type="project" value="UniProtKB-KW"/>
</dbReference>
<evidence type="ECO:0000256" key="6">
    <source>
        <dbReference type="SAM" id="Coils"/>
    </source>
</evidence>
<feature type="region of interest" description="Disordered" evidence="7">
    <location>
        <begin position="1127"/>
        <end position="1284"/>
    </location>
</feature>
<dbReference type="Pfam" id="PF07727">
    <property type="entry name" value="RVT_2"/>
    <property type="match status" value="1"/>
</dbReference>
<dbReference type="InterPro" id="IPR039537">
    <property type="entry name" value="Retrotran_Ty1/copia-like"/>
</dbReference>
<evidence type="ECO:0000259" key="8">
    <source>
        <dbReference type="PROSITE" id="PS50158"/>
    </source>
</evidence>
<keyword evidence="1" id="KW-0645">Protease</keyword>
<name>A0AA38SAS7_9ASTR</name>
<accession>A0AA38SAS7</accession>
<protein>
    <submittedName>
        <fullName evidence="10">Uncharacterized protein</fullName>
    </submittedName>
</protein>
<evidence type="ECO:0000313" key="11">
    <source>
        <dbReference type="Proteomes" id="UP001172457"/>
    </source>
</evidence>
<dbReference type="Proteomes" id="UP001172457">
    <property type="component" value="Chromosome 8"/>
</dbReference>
<dbReference type="InterPro" id="IPR001878">
    <property type="entry name" value="Znf_CCHC"/>
</dbReference>
<feature type="domain" description="Integrase catalytic" evidence="9">
    <location>
        <begin position="1583"/>
        <end position="1749"/>
    </location>
</feature>
<dbReference type="Pfam" id="PF13976">
    <property type="entry name" value="gag_pre-integrs"/>
    <property type="match status" value="1"/>
</dbReference>
<keyword evidence="11" id="KW-1185">Reference proteome</keyword>
<keyword evidence="3" id="KW-0064">Aspartyl protease</keyword>
<evidence type="ECO:0000256" key="7">
    <source>
        <dbReference type="SAM" id="MobiDB-lite"/>
    </source>
</evidence>
<dbReference type="GO" id="GO:0015074">
    <property type="term" value="P:DNA integration"/>
    <property type="evidence" value="ECO:0007669"/>
    <property type="project" value="InterPro"/>
</dbReference>
<dbReference type="SMART" id="SM00343">
    <property type="entry name" value="ZnF_C2HC"/>
    <property type="match status" value="1"/>
</dbReference>
<dbReference type="PANTHER" id="PTHR42648">
    <property type="entry name" value="TRANSPOSASE, PUTATIVE-RELATED"/>
    <property type="match status" value="1"/>
</dbReference>
<dbReference type="Pfam" id="PF22936">
    <property type="entry name" value="Pol_BBD"/>
    <property type="match status" value="1"/>
</dbReference>
<dbReference type="GO" id="GO:0008270">
    <property type="term" value="F:zinc ion binding"/>
    <property type="evidence" value="ECO:0007669"/>
    <property type="project" value="UniProtKB-KW"/>
</dbReference>
<evidence type="ECO:0000256" key="1">
    <source>
        <dbReference type="ARBA" id="ARBA00022670"/>
    </source>
</evidence>
<feature type="compositionally biased region" description="Gly residues" evidence="7">
    <location>
        <begin position="347"/>
        <end position="359"/>
    </location>
</feature>
<feature type="region of interest" description="Disordered" evidence="7">
    <location>
        <begin position="1335"/>
        <end position="1371"/>
    </location>
</feature>
<dbReference type="Pfam" id="PF00665">
    <property type="entry name" value="rve"/>
    <property type="match status" value="1"/>
</dbReference>
<dbReference type="InterPro" id="IPR012337">
    <property type="entry name" value="RNaseH-like_sf"/>
</dbReference>
<dbReference type="InterPro" id="IPR036397">
    <property type="entry name" value="RNaseH_sf"/>
</dbReference>
<dbReference type="Pfam" id="PF14223">
    <property type="entry name" value="Retrotran_gag_2"/>
    <property type="match status" value="1"/>
</dbReference>
<keyword evidence="6" id="KW-0175">Coiled coil</keyword>
<feature type="compositionally biased region" description="Low complexity" evidence="7">
    <location>
        <begin position="829"/>
        <end position="841"/>
    </location>
</feature>
<proteinExistence type="predicted"/>
<dbReference type="InterPro" id="IPR057670">
    <property type="entry name" value="SH3_retrovirus"/>
</dbReference>
<evidence type="ECO:0000256" key="5">
    <source>
        <dbReference type="PROSITE-ProRule" id="PRU00047"/>
    </source>
</evidence>
<feature type="region of interest" description="Disordered" evidence="7">
    <location>
        <begin position="331"/>
        <end position="397"/>
    </location>
</feature>
<dbReference type="InterPro" id="IPR025724">
    <property type="entry name" value="GAG-pre-integrase_dom"/>
</dbReference>
<keyword evidence="2" id="KW-0479">Metal-binding</keyword>
<keyword evidence="5" id="KW-0862">Zinc</keyword>
<dbReference type="InterPro" id="IPR036875">
    <property type="entry name" value="Znf_CCHC_sf"/>
</dbReference>
<feature type="region of interest" description="Disordered" evidence="7">
    <location>
        <begin position="829"/>
        <end position="864"/>
    </location>
</feature>
<dbReference type="InterPro" id="IPR043502">
    <property type="entry name" value="DNA/RNA_pol_sf"/>
</dbReference>
<keyword evidence="5" id="KW-0863">Zinc-finger</keyword>
<feature type="compositionally biased region" description="Polar residues" evidence="7">
    <location>
        <begin position="431"/>
        <end position="440"/>
    </location>
</feature>
<feature type="compositionally biased region" description="Polar residues" evidence="7">
    <location>
        <begin position="1871"/>
        <end position="1882"/>
    </location>
</feature>
<dbReference type="PROSITE" id="PS50158">
    <property type="entry name" value="ZF_CCHC"/>
    <property type="match status" value="1"/>
</dbReference>
<dbReference type="Gene3D" id="3.30.420.10">
    <property type="entry name" value="Ribonuclease H-like superfamily/Ribonuclease H"/>
    <property type="match status" value="1"/>
</dbReference>
<feature type="compositionally biased region" description="Low complexity" evidence="7">
    <location>
        <begin position="1885"/>
        <end position="1915"/>
    </location>
</feature>
<dbReference type="GO" id="GO:0004190">
    <property type="term" value="F:aspartic-type endopeptidase activity"/>
    <property type="evidence" value="ECO:0007669"/>
    <property type="project" value="UniProtKB-KW"/>
</dbReference>